<dbReference type="PANTHER" id="PTHR36766:SF64">
    <property type="entry name" value="OS12G0206100 PROTEIN"/>
    <property type="match status" value="1"/>
</dbReference>
<name>A0AAQ3XA50_PASNO</name>
<dbReference type="InterPro" id="IPR002182">
    <property type="entry name" value="NB-ARC"/>
</dbReference>
<organism evidence="2 3">
    <name type="scientific">Paspalum notatum var. saurae</name>
    <dbReference type="NCBI Taxonomy" id="547442"/>
    <lineage>
        <taxon>Eukaryota</taxon>
        <taxon>Viridiplantae</taxon>
        <taxon>Streptophyta</taxon>
        <taxon>Embryophyta</taxon>
        <taxon>Tracheophyta</taxon>
        <taxon>Spermatophyta</taxon>
        <taxon>Magnoliopsida</taxon>
        <taxon>Liliopsida</taxon>
        <taxon>Poales</taxon>
        <taxon>Poaceae</taxon>
        <taxon>PACMAD clade</taxon>
        <taxon>Panicoideae</taxon>
        <taxon>Andropogonodae</taxon>
        <taxon>Paspaleae</taxon>
        <taxon>Paspalinae</taxon>
        <taxon>Paspalum</taxon>
    </lineage>
</organism>
<dbReference type="PRINTS" id="PR00364">
    <property type="entry name" value="DISEASERSIST"/>
</dbReference>
<dbReference type="InterPro" id="IPR027417">
    <property type="entry name" value="P-loop_NTPase"/>
</dbReference>
<dbReference type="SUPFAM" id="SSF52540">
    <property type="entry name" value="P-loop containing nucleoside triphosphate hydrolases"/>
    <property type="match status" value="1"/>
</dbReference>
<dbReference type="Pfam" id="PF00931">
    <property type="entry name" value="NB-ARC"/>
    <property type="match status" value="1"/>
</dbReference>
<dbReference type="InterPro" id="IPR032675">
    <property type="entry name" value="LRR_dom_sf"/>
</dbReference>
<protein>
    <recommendedName>
        <fullName evidence="1">NB-ARC domain-containing protein</fullName>
    </recommendedName>
</protein>
<evidence type="ECO:0000313" key="2">
    <source>
        <dbReference type="EMBL" id="WVZ91378.1"/>
    </source>
</evidence>
<proteinExistence type="predicted"/>
<dbReference type="AlphaFoldDB" id="A0AAQ3XA50"/>
<gene>
    <name evidence="2" type="ORF">U9M48_037558</name>
</gene>
<dbReference type="PANTHER" id="PTHR36766">
    <property type="entry name" value="PLANT BROAD-SPECTRUM MILDEW RESISTANCE PROTEIN RPW8"/>
    <property type="match status" value="1"/>
</dbReference>
<dbReference type="Proteomes" id="UP001341281">
    <property type="component" value="Chromosome 08"/>
</dbReference>
<dbReference type="SUPFAM" id="SSF52058">
    <property type="entry name" value="L domain-like"/>
    <property type="match status" value="1"/>
</dbReference>
<evidence type="ECO:0000313" key="3">
    <source>
        <dbReference type="Proteomes" id="UP001341281"/>
    </source>
</evidence>
<reference evidence="2 3" key="1">
    <citation type="submission" date="2024-02" db="EMBL/GenBank/DDBJ databases">
        <title>High-quality chromosome-scale genome assembly of Pensacola bahiagrass (Paspalum notatum Flugge var. saurae).</title>
        <authorList>
            <person name="Vega J.M."/>
            <person name="Podio M."/>
            <person name="Orjuela J."/>
            <person name="Siena L.A."/>
            <person name="Pessino S.C."/>
            <person name="Combes M.C."/>
            <person name="Mariac C."/>
            <person name="Albertini E."/>
            <person name="Pupilli F."/>
            <person name="Ortiz J.P.A."/>
            <person name="Leblanc O."/>
        </authorList>
    </citation>
    <scope>NUCLEOTIDE SEQUENCE [LARGE SCALE GENOMIC DNA]</scope>
    <source>
        <strain evidence="2">R1</strain>
        <tissue evidence="2">Leaf</tissue>
    </source>
</reference>
<accession>A0AAQ3XA50</accession>
<feature type="domain" description="NB-ARC" evidence="1">
    <location>
        <begin position="239"/>
        <end position="349"/>
    </location>
</feature>
<dbReference type="GO" id="GO:0043531">
    <property type="term" value="F:ADP binding"/>
    <property type="evidence" value="ECO:0007669"/>
    <property type="project" value="InterPro"/>
</dbReference>
<dbReference type="Gene3D" id="3.80.10.10">
    <property type="entry name" value="Ribonuclease Inhibitor"/>
    <property type="match status" value="3"/>
</dbReference>
<sequence>MEIAISAARFVVSRALGPVSDGLLESWAACSELSPNVGDLKLELLYAQGMLDSALGRDVRGRYVRNPALGQLLLELRHHADRAEDVLDELDYFRIQDELEKTHETTDAPGLVGGLVLNARHTARDVVSKLKLPSCSCASSVCQHYKKPKLKFNRAAMSKRMVEIVEQLRPLCAKVSSILDLELLGTIASNGTTSATQQGTVFSSHSRNTTPTIIEPKLYGRDKSKNGIVDDITHGKYSANNLTVLSIVGPGGLGKTTLTQHIYQEVKSNFQVWVWICVSQNFSANRLAQEIVKQIPKVDNEKGNESAEDLIEKRLQSKQFLLVLDDMWTDHEDEWKKLLAPFKKGETKACVFDDKQTWEGHTGLHGVGREIVKRLKGFPLAVKTVELPPFSHIFPNLKRLELVNIERLEKWSSNSPLSKLEVVIVKGCPKLTELPFSHMFPNLQQIEISKCEKLVSVPQIPWTSELCRARLTSVGTSIDEISYSKNRQYIDVKLQKDALHSELRNVLAFSNLSEIKTFEIYECPNVPLDQLQLLKSLKHLVIYGSSNALWPTGVENNTQFKLAVERLEISNWGGTAKELAQVISYFSNLSELELRECDSKEVGGAEEAEVARRGQPPLPLQIKELLENQSSLRSLVIRDCPMLLSSSSVPSFCCPFPTSLQSLTLGGVKDDSMFALAPLTNLTRLELSNCEGLRSEDLRRLLGQGHLKELEILGAHKLFDVLKPWRMREQDLSHSSRLEAPETEEEARTVAASIGGHFSSSLTKLVLGGNDNMEHFTEAQSEALQMLTSLEDLQIEHYSKLRSLPEGLSGLVNLKTLWIELCDSIRSLPKGGLPGSLAELYIWACPAIRSLPKATLPSSLTKLHVLGCDAFRSLPKESLPSSLTKLVVHDCGAFRSLPKESLPSSLTELSIINCRAIRSLPNKGRSLPSSLVELDVRGSNEKLKRQCRKLVGTIPIVRL</sequence>
<dbReference type="SUPFAM" id="SSF52047">
    <property type="entry name" value="RNI-like"/>
    <property type="match status" value="1"/>
</dbReference>
<dbReference type="Gene3D" id="3.40.50.300">
    <property type="entry name" value="P-loop containing nucleotide triphosphate hydrolases"/>
    <property type="match status" value="1"/>
</dbReference>
<dbReference type="EMBL" id="CP144752">
    <property type="protein sequence ID" value="WVZ91378.1"/>
    <property type="molecule type" value="Genomic_DNA"/>
</dbReference>
<keyword evidence="3" id="KW-1185">Reference proteome</keyword>
<evidence type="ECO:0000259" key="1">
    <source>
        <dbReference type="Pfam" id="PF00931"/>
    </source>
</evidence>